<dbReference type="Proteomes" id="UP000236286">
    <property type="component" value="Unassembled WGS sequence"/>
</dbReference>
<evidence type="ECO:0008006" key="3">
    <source>
        <dbReference type="Google" id="ProtNLM"/>
    </source>
</evidence>
<dbReference type="EMBL" id="PDZR01000001">
    <property type="protein sequence ID" value="PNG27893.1"/>
    <property type="molecule type" value="Genomic_DNA"/>
</dbReference>
<evidence type="ECO:0000313" key="2">
    <source>
        <dbReference type="Proteomes" id="UP000236286"/>
    </source>
</evidence>
<accession>A0A2J7TMA5</accession>
<proteinExistence type="predicted"/>
<sequence>MNDLLRKATNIHRFGDERDAARFFNLTPAAVRVFADALPGVFRAGPVVRFDKKVAAEWSAAKVLATIV</sequence>
<comment type="caution">
    <text evidence="1">The sequence shown here is derived from an EMBL/GenBank/DDBJ whole genome shotgun (WGS) entry which is preliminary data.</text>
</comment>
<organism evidence="1 2">
    <name type="scientific">Methylocella silvestris</name>
    <dbReference type="NCBI Taxonomy" id="199596"/>
    <lineage>
        <taxon>Bacteria</taxon>
        <taxon>Pseudomonadati</taxon>
        <taxon>Pseudomonadota</taxon>
        <taxon>Alphaproteobacteria</taxon>
        <taxon>Hyphomicrobiales</taxon>
        <taxon>Beijerinckiaceae</taxon>
        <taxon>Methylocella</taxon>
    </lineage>
</organism>
<dbReference type="AlphaFoldDB" id="A0A2J7TMA5"/>
<protein>
    <recommendedName>
        <fullName evidence="3">DNA-binding protein</fullName>
    </recommendedName>
</protein>
<dbReference type="RefSeq" id="WP_146030147.1">
    <property type="nucleotide sequence ID" value="NZ_PDZR01000001.1"/>
</dbReference>
<name>A0A2J7TMA5_METSI</name>
<evidence type="ECO:0000313" key="1">
    <source>
        <dbReference type="EMBL" id="PNG27893.1"/>
    </source>
</evidence>
<reference evidence="1 2" key="1">
    <citation type="submission" date="2017-10" db="EMBL/GenBank/DDBJ databases">
        <title>Genome announcement of Methylocella silvestris TVC from permafrost.</title>
        <authorList>
            <person name="Wang J."/>
            <person name="Geng K."/>
            <person name="Ul-Haque F."/>
            <person name="Crombie A.T."/>
            <person name="Street L.E."/>
            <person name="Wookey P.A."/>
            <person name="Murrell J.C."/>
            <person name="Pratscher J."/>
        </authorList>
    </citation>
    <scope>NUCLEOTIDE SEQUENCE [LARGE SCALE GENOMIC DNA]</scope>
    <source>
        <strain evidence="1 2">TVC</strain>
    </source>
</reference>
<gene>
    <name evidence="1" type="ORF">CR492_03115</name>
</gene>